<comment type="caution">
    <text evidence="2">The sequence shown here is derived from an EMBL/GenBank/DDBJ whole genome shotgun (WGS) entry which is preliminary data.</text>
</comment>
<gene>
    <name evidence="2" type="ORF">A2264_00400</name>
</gene>
<sequence length="481" mass="55023">MTISNKYWLLLAFTFALFLGLRLHSLGNDISNSDAARWHRRSIKFLEAIKTANYKETYQHYQPGVTLMWLDAINFQLNKSWPYLENSDEYVKINRQTQQLITFTLFALLLLQTQLLRIMYGKRISLLYSFFIATEPYLLGIDRWVHLTSLETYFGFTAMLAFFVYINKKNPLLAILSGGLLALAVLSKLTSLIFAVFIIITCVVILRKRAIKPLLTIFTTFILVFVLLFPAFGAAPLEVGTNLLIAVTKAVGEDIRGQYFTGFKSLFYYPIILFFKLSAVTLFLAIMSLTNKKSPLWLKVFFSLLLVVLTLADKKIDRYSIILFPSIVLLAVFALNQLNTKLIALLLVTHFFILVFGIYKYSPVYSAFYSPISGSEQIALKTGFYENSGEYFAQAAMYLNTKPRDEVVFIPNNYEAFSYFHKGKRTREFSPQVNYVVESVDFDRPISVGTYCNKLEKTFGPKGIPVVFVYSCQEVKPNPIS</sequence>
<feature type="transmembrane region" description="Helical" evidence="1">
    <location>
        <begin position="214"/>
        <end position="235"/>
    </location>
</feature>
<feature type="transmembrane region" description="Helical" evidence="1">
    <location>
        <begin position="172"/>
        <end position="205"/>
    </location>
</feature>
<reference evidence="2 3" key="1">
    <citation type="journal article" date="2016" name="Nat. Commun.">
        <title>Thousands of microbial genomes shed light on interconnected biogeochemical processes in an aquifer system.</title>
        <authorList>
            <person name="Anantharaman K."/>
            <person name="Brown C.T."/>
            <person name="Hug L.A."/>
            <person name="Sharon I."/>
            <person name="Castelle C.J."/>
            <person name="Probst A.J."/>
            <person name="Thomas B.C."/>
            <person name="Singh A."/>
            <person name="Wilkins M.J."/>
            <person name="Karaoz U."/>
            <person name="Brodie E.L."/>
            <person name="Williams K.H."/>
            <person name="Hubbard S.S."/>
            <person name="Banfield J.F."/>
        </authorList>
    </citation>
    <scope>NUCLEOTIDE SEQUENCE [LARGE SCALE GENOMIC DNA]</scope>
</reference>
<evidence type="ECO:0000313" key="3">
    <source>
        <dbReference type="Proteomes" id="UP000176614"/>
    </source>
</evidence>
<protein>
    <recommendedName>
        <fullName evidence="4">Glycosyltransferase RgtA/B/C/D-like domain-containing protein</fullName>
    </recommendedName>
</protein>
<evidence type="ECO:0008006" key="4">
    <source>
        <dbReference type="Google" id="ProtNLM"/>
    </source>
</evidence>
<evidence type="ECO:0000256" key="1">
    <source>
        <dbReference type="SAM" id="Phobius"/>
    </source>
</evidence>
<name>A0A1F4W261_UNCKA</name>
<keyword evidence="1" id="KW-0812">Transmembrane</keyword>
<organism evidence="2 3">
    <name type="scientific">candidate division WWE3 bacterium RIFOXYA2_FULL_46_9</name>
    <dbReference type="NCBI Taxonomy" id="1802636"/>
    <lineage>
        <taxon>Bacteria</taxon>
        <taxon>Katanobacteria</taxon>
    </lineage>
</organism>
<dbReference type="AlphaFoldDB" id="A0A1F4W261"/>
<keyword evidence="1" id="KW-0472">Membrane</keyword>
<feature type="transmembrane region" description="Helical" evidence="1">
    <location>
        <begin position="267"/>
        <end position="289"/>
    </location>
</feature>
<feature type="transmembrane region" description="Helical" evidence="1">
    <location>
        <begin position="296"/>
        <end position="312"/>
    </location>
</feature>
<feature type="transmembrane region" description="Helical" evidence="1">
    <location>
        <begin position="144"/>
        <end position="166"/>
    </location>
</feature>
<accession>A0A1F4W261</accession>
<feature type="transmembrane region" description="Helical" evidence="1">
    <location>
        <begin position="342"/>
        <end position="361"/>
    </location>
</feature>
<dbReference type="EMBL" id="MEVT01000008">
    <property type="protein sequence ID" value="OGC63143.1"/>
    <property type="molecule type" value="Genomic_DNA"/>
</dbReference>
<evidence type="ECO:0000313" key="2">
    <source>
        <dbReference type="EMBL" id="OGC63143.1"/>
    </source>
</evidence>
<proteinExistence type="predicted"/>
<keyword evidence="1" id="KW-1133">Transmembrane helix</keyword>
<feature type="transmembrane region" description="Helical" evidence="1">
    <location>
        <begin position="100"/>
        <end position="120"/>
    </location>
</feature>
<feature type="transmembrane region" description="Helical" evidence="1">
    <location>
        <begin position="318"/>
        <end position="335"/>
    </location>
</feature>
<dbReference type="Proteomes" id="UP000176614">
    <property type="component" value="Unassembled WGS sequence"/>
</dbReference>